<keyword evidence="4" id="KW-0378">Hydrolase</keyword>
<dbReference type="Proteomes" id="UP001586593">
    <property type="component" value="Unassembled WGS sequence"/>
</dbReference>
<accession>A0ABR3Y7Q5</accession>
<feature type="transmembrane region" description="Helical" evidence="7">
    <location>
        <begin position="192"/>
        <end position="210"/>
    </location>
</feature>
<evidence type="ECO:0000313" key="9">
    <source>
        <dbReference type="Proteomes" id="UP001586593"/>
    </source>
</evidence>
<comment type="subcellular location">
    <subcellularLocation>
        <location evidence="1">Membrane</location>
        <topology evidence="1">Multi-pass membrane protein</topology>
    </subcellularLocation>
</comment>
<evidence type="ECO:0000256" key="5">
    <source>
        <dbReference type="ARBA" id="ARBA00022989"/>
    </source>
</evidence>
<evidence type="ECO:0000256" key="2">
    <source>
        <dbReference type="ARBA" id="ARBA00009780"/>
    </source>
</evidence>
<gene>
    <name evidence="8" type="ORF">VTK73DRAFT_7655</name>
</gene>
<evidence type="ECO:0000256" key="4">
    <source>
        <dbReference type="ARBA" id="ARBA00022801"/>
    </source>
</evidence>
<organism evidence="8 9">
    <name type="scientific">Phialemonium thermophilum</name>
    <dbReference type="NCBI Taxonomy" id="223376"/>
    <lineage>
        <taxon>Eukaryota</taxon>
        <taxon>Fungi</taxon>
        <taxon>Dikarya</taxon>
        <taxon>Ascomycota</taxon>
        <taxon>Pezizomycotina</taxon>
        <taxon>Sordariomycetes</taxon>
        <taxon>Sordariomycetidae</taxon>
        <taxon>Cephalothecales</taxon>
        <taxon>Cephalothecaceae</taxon>
        <taxon>Phialemonium</taxon>
    </lineage>
</organism>
<feature type="transmembrane region" description="Helical" evidence="7">
    <location>
        <begin position="124"/>
        <end position="143"/>
    </location>
</feature>
<protein>
    <recommendedName>
        <fullName evidence="10">Alkaline phytoceramidase</fullName>
    </recommendedName>
</protein>
<proteinExistence type="inferred from homology"/>
<comment type="similarity">
    <text evidence="2">Belongs to the alkaline ceramidase family.</text>
</comment>
<evidence type="ECO:0000256" key="3">
    <source>
        <dbReference type="ARBA" id="ARBA00022692"/>
    </source>
</evidence>
<keyword evidence="3 7" id="KW-0812">Transmembrane</keyword>
<keyword evidence="5 7" id="KW-1133">Transmembrane helix</keyword>
<feature type="transmembrane region" description="Helical" evidence="7">
    <location>
        <begin position="100"/>
        <end position="117"/>
    </location>
</feature>
<evidence type="ECO:0008006" key="10">
    <source>
        <dbReference type="Google" id="ProtNLM"/>
    </source>
</evidence>
<sequence>MANLFQIPYRVSREGFWGDQTSTLNWCEEDYNITKYCAEVVNTATNIVFMWLGLKGIRNCLLYSHPRVFILAYLGYMVVGLGSMAFHSTLKYSMQLADELPMIYTTCIMAYASLTYAKSVRFSIMTAAGLIFLAWSITAYYLYAKDPVFHQVAYGVMTGTIILRGMTIMEYDLRPALRERNGEDGDMIMRQMWMLAATGITMFLTGFFIWNMDNIYCQYLIQARNYILLPWAVLLEGHGWWHILTGLGEFAKPPVLKYLRGKISAGAND</sequence>
<dbReference type="PANTHER" id="PTHR46187:SF3">
    <property type="entry name" value="ALKALINE CERAMIDASE 3"/>
    <property type="match status" value="1"/>
</dbReference>
<evidence type="ECO:0000256" key="6">
    <source>
        <dbReference type="ARBA" id="ARBA00023136"/>
    </source>
</evidence>
<comment type="caution">
    <text evidence="8">The sequence shown here is derived from an EMBL/GenBank/DDBJ whole genome shotgun (WGS) entry which is preliminary data.</text>
</comment>
<feature type="transmembrane region" description="Helical" evidence="7">
    <location>
        <begin position="68"/>
        <end position="88"/>
    </location>
</feature>
<dbReference type="InterPro" id="IPR008901">
    <property type="entry name" value="ACER"/>
</dbReference>
<evidence type="ECO:0000256" key="1">
    <source>
        <dbReference type="ARBA" id="ARBA00004141"/>
    </source>
</evidence>
<evidence type="ECO:0000313" key="8">
    <source>
        <dbReference type="EMBL" id="KAL1883867.1"/>
    </source>
</evidence>
<keyword evidence="9" id="KW-1185">Reference proteome</keyword>
<dbReference type="EMBL" id="JAZHXJ010000005">
    <property type="protein sequence ID" value="KAL1883867.1"/>
    <property type="molecule type" value="Genomic_DNA"/>
</dbReference>
<reference evidence="8 9" key="1">
    <citation type="journal article" date="2024" name="Commun. Biol.">
        <title>Comparative genomic analysis of thermophilic fungi reveals convergent evolutionary adaptations and gene losses.</title>
        <authorList>
            <person name="Steindorff A.S."/>
            <person name="Aguilar-Pontes M.V."/>
            <person name="Robinson A.J."/>
            <person name="Andreopoulos B."/>
            <person name="LaButti K."/>
            <person name="Kuo A."/>
            <person name="Mondo S."/>
            <person name="Riley R."/>
            <person name="Otillar R."/>
            <person name="Haridas S."/>
            <person name="Lipzen A."/>
            <person name="Grimwood J."/>
            <person name="Schmutz J."/>
            <person name="Clum A."/>
            <person name="Reid I.D."/>
            <person name="Moisan M.C."/>
            <person name="Butler G."/>
            <person name="Nguyen T.T.M."/>
            <person name="Dewar K."/>
            <person name="Conant G."/>
            <person name="Drula E."/>
            <person name="Henrissat B."/>
            <person name="Hansel C."/>
            <person name="Singer S."/>
            <person name="Hutchinson M.I."/>
            <person name="de Vries R.P."/>
            <person name="Natvig D.O."/>
            <person name="Powell A.J."/>
            <person name="Tsang A."/>
            <person name="Grigoriev I.V."/>
        </authorList>
    </citation>
    <scope>NUCLEOTIDE SEQUENCE [LARGE SCALE GENOMIC DNA]</scope>
    <source>
        <strain evidence="8 9">ATCC 24622</strain>
    </source>
</reference>
<evidence type="ECO:0000256" key="7">
    <source>
        <dbReference type="SAM" id="Phobius"/>
    </source>
</evidence>
<name>A0ABR3Y7Q5_9PEZI</name>
<dbReference type="Pfam" id="PF05875">
    <property type="entry name" value="Ceramidase"/>
    <property type="match status" value="1"/>
</dbReference>
<dbReference type="PANTHER" id="PTHR46187">
    <property type="entry name" value="ALKALINE CERAMIDASE 3"/>
    <property type="match status" value="1"/>
</dbReference>
<keyword evidence="6 7" id="KW-0472">Membrane</keyword>